<keyword evidence="1 6" id="KW-0121">Carboxypeptidase</keyword>
<evidence type="ECO:0000313" key="6">
    <source>
        <dbReference type="EMBL" id="CCM74100.1"/>
    </source>
</evidence>
<dbReference type="PANTHER" id="PTHR11802:SF3">
    <property type="entry name" value="RETINOID-INDUCIBLE SERINE CARBOXYPEPTIDASE"/>
    <property type="match status" value="1"/>
</dbReference>
<proteinExistence type="predicted"/>
<dbReference type="AlphaFoldDB" id="K0PRW6"/>
<gene>
    <name evidence="6" type="ORF">BN77_1212</name>
</gene>
<dbReference type="InterPro" id="IPR001563">
    <property type="entry name" value="Peptidase_S10"/>
</dbReference>
<dbReference type="eggNOG" id="COG2939">
    <property type="taxonomic scope" value="Bacteria"/>
</dbReference>
<protein>
    <submittedName>
        <fullName evidence="6">Peptidase S10 serine carboxypeptidase</fullName>
    </submittedName>
</protein>
<reference evidence="6 7" key="1">
    <citation type="journal article" date="2013" name="Genome Announc.">
        <title>Draft Genome Sequence of Rhizobium mesoamericanum STM3625, a Nitrogen-Fixing Symbiont of Mimosa pudica Isolated in French Guiana (South America).</title>
        <authorList>
            <person name="Moulin L."/>
            <person name="Mornico D."/>
            <person name="Melkonian R."/>
            <person name="Klonowska A."/>
        </authorList>
    </citation>
    <scope>NUCLEOTIDE SEQUENCE [LARGE SCALE GENOMIC DNA]</scope>
    <source>
        <strain evidence="6 7">STM3625</strain>
    </source>
</reference>
<keyword evidence="2" id="KW-0645">Protease</keyword>
<dbReference type="Pfam" id="PF00450">
    <property type="entry name" value="Peptidase_S10"/>
    <property type="match status" value="1"/>
</dbReference>
<dbReference type="GO" id="GO:0004185">
    <property type="term" value="F:serine-type carboxypeptidase activity"/>
    <property type="evidence" value="ECO:0007669"/>
    <property type="project" value="InterPro"/>
</dbReference>
<evidence type="ECO:0000256" key="1">
    <source>
        <dbReference type="ARBA" id="ARBA00022645"/>
    </source>
</evidence>
<dbReference type="PANTHER" id="PTHR11802">
    <property type="entry name" value="SERINE PROTEASE FAMILY S10 SERINE CARBOXYPEPTIDASE"/>
    <property type="match status" value="1"/>
</dbReference>
<dbReference type="Proteomes" id="UP000009319">
    <property type="component" value="Unassembled WGS sequence"/>
</dbReference>
<dbReference type="EMBL" id="CANI01000002">
    <property type="protein sequence ID" value="CCM74100.1"/>
    <property type="molecule type" value="Genomic_DNA"/>
</dbReference>
<accession>K0PRW6</accession>
<name>K0PRW6_9HYPH</name>
<evidence type="ECO:0000256" key="2">
    <source>
        <dbReference type="ARBA" id="ARBA00022670"/>
    </source>
</evidence>
<dbReference type="InterPro" id="IPR029058">
    <property type="entry name" value="AB_hydrolase_fold"/>
</dbReference>
<evidence type="ECO:0000256" key="5">
    <source>
        <dbReference type="ARBA" id="ARBA00023180"/>
    </source>
</evidence>
<evidence type="ECO:0000256" key="3">
    <source>
        <dbReference type="ARBA" id="ARBA00022729"/>
    </source>
</evidence>
<dbReference type="GO" id="GO:0006508">
    <property type="term" value="P:proteolysis"/>
    <property type="evidence" value="ECO:0007669"/>
    <property type="project" value="UniProtKB-KW"/>
</dbReference>
<keyword evidence="5" id="KW-0325">Glycoprotein</keyword>
<dbReference type="SUPFAM" id="SSF53474">
    <property type="entry name" value="alpha/beta-Hydrolases"/>
    <property type="match status" value="1"/>
</dbReference>
<keyword evidence="3" id="KW-0732">Signal</keyword>
<dbReference type="HOGENOM" id="CLU_032786_0_0_5"/>
<sequence length="536" mass="57173">MTPASPSVDFSPTGPMLGWRLSAPFVGGQVLRFLSAILLATALLWPLAPAMSQEGRSEPAPQGSPGDGVLRLLPDDSVTRHTIRIGERSLDYVATAGTLDLFALDGVKTGAIFYTAYVAKNGAPDRPLTFAFNGGPGAASAFLHLGLMGPRILDFGPSGDDGAEARLIDNPDTWLDFTDLVFIDPIGTGWSRTAKADDASKYYNVNSDAESIAKAIALYVAHNNRSGSPKYLLGESYGGFRAAKVAGALKDSQGIIVSGAIMLSPLLEGQLMFNADQFALGAALELPSLAAANMDRHNAFDETQQKEAERFALGDYLTTLAGPAPTGDAAKAFYGKIASMTGIHEDVVAKNRGFLANAYAKKSAEDGRVVSPYDAAFSTPDPYPESDSDRGEDAILDGFTRAYGGAFADYARSELAFKTDLTYSLLDGDIGRRWEWGGRGGGSMRQASVTDDIRQLLAANPKFRLLIVHGYSDLVTPYGVSRYVVDHLPASLDGERVALKVYRGGHMFYTRADQRATFTADARAFFTGHSGTTPAE</sequence>
<comment type="caution">
    <text evidence="6">The sequence shown here is derived from an EMBL/GenBank/DDBJ whole genome shotgun (WGS) entry which is preliminary data.</text>
</comment>
<organism evidence="6 7">
    <name type="scientific">Rhizobium mesoamericanum STM3625</name>
    <dbReference type="NCBI Taxonomy" id="1211777"/>
    <lineage>
        <taxon>Bacteria</taxon>
        <taxon>Pseudomonadati</taxon>
        <taxon>Pseudomonadota</taxon>
        <taxon>Alphaproteobacteria</taxon>
        <taxon>Hyphomicrobiales</taxon>
        <taxon>Rhizobiaceae</taxon>
        <taxon>Rhizobium/Agrobacterium group</taxon>
        <taxon>Rhizobium</taxon>
    </lineage>
</organism>
<evidence type="ECO:0000256" key="4">
    <source>
        <dbReference type="ARBA" id="ARBA00022801"/>
    </source>
</evidence>
<dbReference type="Gene3D" id="3.40.50.1820">
    <property type="entry name" value="alpha/beta hydrolase"/>
    <property type="match status" value="1"/>
</dbReference>
<dbReference type="STRING" id="1211777.BN77_1212"/>
<keyword evidence="7" id="KW-1185">Reference proteome</keyword>
<evidence type="ECO:0000313" key="7">
    <source>
        <dbReference type="Proteomes" id="UP000009319"/>
    </source>
</evidence>
<keyword evidence="4" id="KW-0378">Hydrolase</keyword>